<dbReference type="Pfam" id="PF00884">
    <property type="entry name" value="Sulfatase"/>
    <property type="match status" value="1"/>
</dbReference>
<feature type="chain" id="PRO_5047356896" evidence="5">
    <location>
        <begin position="25"/>
        <end position="510"/>
    </location>
</feature>
<keyword evidence="4" id="KW-0106">Calcium</keyword>
<dbReference type="PANTHER" id="PTHR42693:SF53">
    <property type="entry name" value="ENDO-4-O-SULFATASE"/>
    <property type="match status" value="1"/>
</dbReference>
<dbReference type="Proteomes" id="UP001354989">
    <property type="component" value="Chromosome"/>
</dbReference>
<evidence type="ECO:0000256" key="2">
    <source>
        <dbReference type="ARBA" id="ARBA00022723"/>
    </source>
</evidence>
<keyword evidence="8" id="KW-1185">Reference proteome</keyword>
<dbReference type="PROSITE" id="PS00523">
    <property type="entry name" value="SULFATASE_1"/>
    <property type="match status" value="1"/>
</dbReference>
<evidence type="ECO:0000313" key="7">
    <source>
        <dbReference type="EMBL" id="BDC99172.1"/>
    </source>
</evidence>
<sequence>MRTIPSLFLSLILCSWACSPATQKQPTAEAKQPNVLFILADDMGYGDIAAYTNNPLMNTPNLDRLMQEGTSFMNAHTPSGVCTPTRYSVLTGRYSWRSKLQSGVLFGFDQPLIEEDEFTIGKMFQSKGYRTASIGKWHLGLPWELADDSNYEERTKDKIFFQVLAKEKDVKPNAPFTDQQWHNKRGFDHFYGISASLDIPPYGFVEDAHYVSALDSALQDEKHQIDNKKDFWRGGLSTSGFDPNEVLDTFVDKASAFITKDQDKPFFIYLPFTAPHTPWLPADEFIGKSGAGKYGDFVTMMDAYVGRLEKVLEKTGQLDNTIIIFSSDNGASIGSIQELGGSGHRANGKFRGQKGDLYEGGHRVPLIMKWKGHIPANNRRNDLVMLNDIVATMGEVVNAEIPVGGAVDSHSFYGALMNEKGFKGRTSAVYHSQVGTFGLQSGDYKFIEHLGSGGFTKPRIIKPKKGQVNRQLFNLKEDPAEQNDLAPTSPELVKKMQDELDQIRGWKKAI</sequence>
<evidence type="ECO:0000256" key="4">
    <source>
        <dbReference type="ARBA" id="ARBA00022837"/>
    </source>
</evidence>
<name>A0ABM7VDY2_9BACT</name>
<dbReference type="Gene3D" id="3.30.1120.10">
    <property type="match status" value="1"/>
</dbReference>
<keyword evidence="2" id="KW-0479">Metal-binding</keyword>
<dbReference type="EMBL" id="AP025292">
    <property type="protein sequence ID" value="BDC99172.1"/>
    <property type="molecule type" value="Genomic_DNA"/>
</dbReference>
<evidence type="ECO:0000256" key="1">
    <source>
        <dbReference type="ARBA" id="ARBA00008779"/>
    </source>
</evidence>
<accession>A0ABM7VDY2</accession>
<dbReference type="InterPro" id="IPR050738">
    <property type="entry name" value="Sulfatase"/>
</dbReference>
<dbReference type="CDD" id="cd16143">
    <property type="entry name" value="ARS_like"/>
    <property type="match status" value="1"/>
</dbReference>
<dbReference type="Gene3D" id="3.40.720.10">
    <property type="entry name" value="Alkaline Phosphatase, subunit A"/>
    <property type="match status" value="1"/>
</dbReference>
<feature type="signal peptide" evidence="5">
    <location>
        <begin position="1"/>
        <end position="24"/>
    </location>
</feature>
<dbReference type="InterPro" id="IPR000917">
    <property type="entry name" value="Sulfatase_N"/>
</dbReference>
<keyword evidence="3" id="KW-0378">Hydrolase</keyword>
<proteinExistence type="inferred from homology"/>
<comment type="similarity">
    <text evidence="1">Belongs to the sulfatase family.</text>
</comment>
<dbReference type="InterPro" id="IPR017850">
    <property type="entry name" value="Alkaline_phosphatase_core_sf"/>
</dbReference>
<evidence type="ECO:0000259" key="6">
    <source>
        <dbReference type="Pfam" id="PF00884"/>
    </source>
</evidence>
<evidence type="ECO:0000256" key="3">
    <source>
        <dbReference type="ARBA" id="ARBA00022801"/>
    </source>
</evidence>
<feature type="domain" description="Sulfatase N-terminal" evidence="6">
    <location>
        <begin position="33"/>
        <end position="396"/>
    </location>
</feature>
<dbReference type="InterPro" id="IPR024607">
    <property type="entry name" value="Sulfatase_CS"/>
</dbReference>
<protein>
    <submittedName>
        <fullName evidence="7">Arylsulfatase</fullName>
    </submittedName>
</protein>
<reference evidence="7 8" key="1">
    <citation type="submission" date="2021-12" db="EMBL/GenBank/DDBJ databases">
        <title>Genome sequencing of bacteria with rrn-lacking chromosome and rrn-plasmid.</title>
        <authorList>
            <person name="Anda M."/>
            <person name="Iwasaki W."/>
        </authorList>
    </citation>
    <scope>NUCLEOTIDE SEQUENCE [LARGE SCALE GENOMIC DNA]</scope>
    <source>
        <strain evidence="7 8">NBRC 101262</strain>
    </source>
</reference>
<keyword evidence="5" id="KW-0732">Signal</keyword>
<evidence type="ECO:0000256" key="5">
    <source>
        <dbReference type="SAM" id="SignalP"/>
    </source>
</evidence>
<dbReference type="SUPFAM" id="SSF53649">
    <property type="entry name" value="Alkaline phosphatase-like"/>
    <property type="match status" value="1"/>
</dbReference>
<dbReference type="RefSeq" id="WP_338396632.1">
    <property type="nucleotide sequence ID" value="NZ_AP025292.1"/>
</dbReference>
<organism evidence="7 8">
    <name type="scientific">Persicobacter psychrovividus</name>
    <dbReference type="NCBI Taxonomy" id="387638"/>
    <lineage>
        <taxon>Bacteria</taxon>
        <taxon>Pseudomonadati</taxon>
        <taxon>Bacteroidota</taxon>
        <taxon>Cytophagia</taxon>
        <taxon>Cytophagales</taxon>
        <taxon>Persicobacteraceae</taxon>
        <taxon>Persicobacter</taxon>
    </lineage>
</organism>
<dbReference type="PROSITE" id="PS00149">
    <property type="entry name" value="SULFATASE_2"/>
    <property type="match status" value="1"/>
</dbReference>
<evidence type="ECO:0000313" key="8">
    <source>
        <dbReference type="Proteomes" id="UP001354989"/>
    </source>
</evidence>
<dbReference type="PANTHER" id="PTHR42693">
    <property type="entry name" value="ARYLSULFATASE FAMILY MEMBER"/>
    <property type="match status" value="1"/>
</dbReference>
<gene>
    <name evidence="7" type="ORF">PEPS_14530</name>
</gene>